<comment type="caution">
    <text evidence="2">The sequence shown here is derived from an EMBL/GenBank/DDBJ whole genome shotgun (WGS) entry which is preliminary data.</text>
</comment>
<keyword evidence="1" id="KW-1133">Transmembrane helix</keyword>
<sequence>MPTVTPDEPQIYGTGGPYRPNRRLSTYQVMVAALSTAAAYGAWWYTDGDALITAYVLATAPLILKKWTRP</sequence>
<keyword evidence="1" id="KW-0472">Membrane</keyword>
<reference evidence="3" key="1">
    <citation type="journal article" date="2019" name="Int. J. Syst. Evol. Microbiol.">
        <title>The Global Catalogue of Microorganisms (GCM) 10K type strain sequencing project: providing services to taxonomists for standard genome sequencing and annotation.</title>
        <authorList>
            <consortium name="The Broad Institute Genomics Platform"/>
            <consortium name="The Broad Institute Genome Sequencing Center for Infectious Disease"/>
            <person name="Wu L."/>
            <person name="Ma J."/>
        </authorList>
    </citation>
    <scope>NUCLEOTIDE SEQUENCE [LARGE SCALE GENOMIC DNA]</scope>
    <source>
        <strain evidence="3">CGMCC 1.9106</strain>
    </source>
</reference>
<keyword evidence="3" id="KW-1185">Reference proteome</keyword>
<evidence type="ECO:0000313" key="2">
    <source>
        <dbReference type="EMBL" id="MFC7245305.1"/>
    </source>
</evidence>
<feature type="transmembrane region" description="Helical" evidence="1">
    <location>
        <begin position="27"/>
        <end position="45"/>
    </location>
</feature>
<name>A0ABW2H251_9ACTN</name>
<dbReference type="Proteomes" id="UP001596392">
    <property type="component" value="Unassembled WGS sequence"/>
</dbReference>
<protein>
    <submittedName>
        <fullName evidence="2">Uncharacterized protein</fullName>
    </submittedName>
</protein>
<organism evidence="2 3">
    <name type="scientific">Catellatospora aurea</name>
    <dbReference type="NCBI Taxonomy" id="1337874"/>
    <lineage>
        <taxon>Bacteria</taxon>
        <taxon>Bacillati</taxon>
        <taxon>Actinomycetota</taxon>
        <taxon>Actinomycetes</taxon>
        <taxon>Micromonosporales</taxon>
        <taxon>Micromonosporaceae</taxon>
        <taxon>Catellatospora</taxon>
    </lineage>
</organism>
<evidence type="ECO:0000256" key="1">
    <source>
        <dbReference type="SAM" id="Phobius"/>
    </source>
</evidence>
<proteinExistence type="predicted"/>
<evidence type="ECO:0000313" key="3">
    <source>
        <dbReference type="Proteomes" id="UP001596392"/>
    </source>
</evidence>
<dbReference type="EMBL" id="JBHTAC010000024">
    <property type="protein sequence ID" value="MFC7245305.1"/>
    <property type="molecule type" value="Genomic_DNA"/>
</dbReference>
<dbReference type="RefSeq" id="WP_376808246.1">
    <property type="nucleotide sequence ID" value="NZ_JBHTAC010000024.1"/>
</dbReference>
<keyword evidence="1" id="KW-0812">Transmembrane</keyword>
<accession>A0ABW2H251</accession>
<gene>
    <name evidence="2" type="ORF">ACFQO7_22760</name>
</gene>